<evidence type="ECO:0000313" key="1">
    <source>
        <dbReference type="EMBL" id="KNA95217.1"/>
    </source>
</evidence>
<gene>
    <name evidence="1" type="ORF">FOXG_17968</name>
</gene>
<dbReference type="AlphaFoldDB" id="A0A0J9U8U2"/>
<accession>A0A0J9U8U2</accession>
<organism evidence="1 2">
    <name type="scientific">Fusarium oxysporum f. sp. lycopersici (strain 4287 / CBS 123668 / FGSC 9935 / NRRL 34936)</name>
    <name type="common">Fusarium vascular wilt of tomato</name>
    <dbReference type="NCBI Taxonomy" id="426428"/>
    <lineage>
        <taxon>Eukaryota</taxon>
        <taxon>Fungi</taxon>
        <taxon>Dikarya</taxon>
        <taxon>Ascomycota</taxon>
        <taxon>Pezizomycotina</taxon>
        <taxon>Sordariomycetes</taxon>
        <taxon>Hypocreomycetidae</taxon>
        <taxon>Hypocreales</taxon>
        <taxon>Nectriaceae</taxon>
        <taxon>Fusarium</taxon>
        <taxon>Fusarium oxysporum species complex</taxon>
    </lineage>
</organism>
<dbReference type="VEuPathDB" id="FungiDB:FOXG_17968"/>
<dbReference type="RefSeq" id="XP_018233263.1">
    <property type="nucleotide sequence ID" value="XM_018397997.1"/>
</dbReference>
<dbReference type="EMBL" id="DS231696">
    <property type="protein sequence ID" value="KNA95217.1"/>
    <property type="molecule type" value="Genomic_DNA"/>
</dbReference>
<name>A0A0J9U8U2_FUSO4</name>
<proteinExistence type="predicted"/>
<reference evidence="1" key="1">
    <citation type="submission" date="2007-04" db="EMBL/GenBank/DDBJ databases">
        <authorList>
            <consortium name="The Broad Institute Genome Sequencing Platform"/>
            <person name="Birren B."/>
            <person name="Lander E."/>
            <person name="Galagan J."/>
            <person name="Nusbaum C."/>
            <person name="Devon K."/>
            <person name="Ma L.-J."/>
            <person name="Jaffe D."/>
            <person name="Butler J."/>
            <person name="Alvarez P."/>
            <person name="Gnerre S."/>
            <person name="Grabherr M."/>
            <person name="Kleber M."/>
            <person name="Mauceli E."/>
            <person name="Brockman W."/>
            <person name="MacCallum I.A."/>
            <person name="Young S."/>
            <person name="LaButti K."/>
            <person name="DeCaprio D."/>
            <person name="Crawford M."/>
            <person name="Koehrsen M."/>
            <person name="Engels R."/>
            <person name="Montgomery P."/>
            <person name="Pearson M."/>
            <person name="Howarth C."/>
            <person name="Larson L."/>
            <person name="White J."/>
            <person name="O'Leary S."/>
            <person name="Kodira C."/>
            <person name="Zeng Q."/>
            <person name="Yandava C."/>
            <person name="Alvarado L."/>
            <person name="Kistler C."/>
            <person name="Shim W.-B."/>
            <person name="Kang S."/>
            <person name="Woloshuk C."/>
        </authorList>
    </citation>
    <scope>NUCLEOTIDE SEQUENCE</scope>
    <source>
        <strain evidence="1">4287</strain>
    </source>
</reference>
<sequence length="102" mass="11399">MGSGLTGDLVHGQRHMGVKDVTSGFRMMLRISTGRSRRLRLLTSEVVMMAAPMMTTLDTDLSEISLVRPVTVAFYYPDPRCLQPNISGFREAAAFLRNMSFE</sequence>
<dbReference type="GeneID" id="28958674"/>
<dbReference type="KEGG" id="fox:FOXG_17968"/>
<evidence type="ECO:0000313" key="2">
    <source>
        <dbReference type="Proteomes" id="UP000009097"/>
    </source>
</evidence>
<dbReference type="Proteomes" id="UP000009097">
    <property type="component" value="Unassembled WGS sequence"/>
</dbReference>
<reference evidence="1" key="2">
    <citation type="journal article" date="2010" name="Nature">
        <title>Comparative genomics reveals mobile pathogenicity chromosomes in Fusarium.</title>
        <authorList>
            <person name="Ma L.J."/>
            <person name="van der Does H.C."/>
            <person name="Borkovich K.A."/>
            <person name="Coleman J.J."/>
            <person name="Daboussi M.J."/>
            <person name="Di Pietro A."/>
            <person name="Dufresne M."/>
            <person name="Freitag M."/>
            <person name="Grabherr M."/>
            <person name="Henrissat B."/>
            <person name="Houterman P.M."/>
            <person name="Kang S."/>
            <person name="Shim W.B."/>
            <person name="Woloshuk C."/>
            <person name="Xie X."/>
            <person name="Xu J.R."/>
            <person name="Antoniw J."/>
            <person name="Baker S.E."/>
            <person name="Bluhm B.H."/>
            <person name="Breakspear A."/>
            <person name="Brown D.W."/>
            <person name="Butchko R.A."/>
            <person name="Chapman S."/>
            <person name="Coulson R."/>
            <person name="Coutinho P.M."/>
            <person name="Danchin E.G."/>
            <person name="Diener A."/>
            <person name="Gale L.R."/>
            <person name="Gardiner D.M."/>
            <person name="Goff S."/>
            <person name="Hammond-Kosack K.E."/>
            <person name="Hilburn K."/>
            <person name="Hua-Van A."/>
            <person name="Jonkers W."/>
            <person name="Kazan K."/>
            <person name="Kodira C.D."/>
            <person name="Koehrsen M."/>
            <person name="Kumar L."/>
            <person name="Lee Y.H."/>
            <person name="Li L."/>
            <person name="Manners J.M."/>
            <person name="Miranda-Saavedra D."/>
            <person name="Mukherjee M."/>
            <person name="Park G."/>
            <person name="Park J."/>
            <person name="Park S.Y."/>
            <person name="Proctor R.H."/>
            <person name="Regev A."/>
            <person name="Ruiz-Roldan M.C."/>
            <person name="Sain D."/>
            <person name="Sakthikumar S."/>
            <person name="Sykes S."/>
            <person name="Schwartz D.C."/>
            <person name="Turgeon B.G."/>
            <person name="Wapinski I."/>
            <person name="Yoder O."/>
            <person name="Young S."/>
            <person name="Zeng Q."/>
            <person name="Zhou S."/>
            <person name="Galagan J."/>
            <person name="Cuomo C.A."/>
            <person name="Kistler H.C."/>
            <person name="Rep M."/>
        </authorList>
    </citation>
    <scope>NUCLEOTIDE SEQUENCE [LARGE SCALE GENOMIC DNA]</scope>
    <source>
        <strain evidence="1">4287</strain>
    </source>
</reference>
<protein>
    <submittedName>
        <fullName evidence="1">Uncharacterized protein</fullName>
    </submittedName>
</protein>